<dbReference type="GO" id="GO:0006538">
    <property type="term" value="P:L-glutamate catabolic process"/>
    <property type="evidence" value="ECO:0007669"/>
    <property type="project" value="InterPro"/>
</dbReference>
<reference evidence="7 8" key="1">
    <citation type="journal article" date="2013" name="Int. J. Syst. Evol. Microbiol.">
        <title>Hoeflea suaedae sp. nov., an endophytic bacterium isolated from the root of the halophyte Suaeda maritima.</title>
        <authorList>
            <person name="Chung E.J."/>
            <person name="Park J.A."/>
            <person name="Pramanik P."/>
            <person name="Bibi F."/>
            <person name="Jeon C.O."/>
            <person name="Chung Y.R."/>
        </authorList>
    </citation>
    <scope>NUCLEOTIDE SEQUENCE [LARGE SCALE GENOMIC DNA]</scope>
    <source>
        <strain evidence="7 8">YC6898</strain>
    </source>
</reference>
<organism evidence="7 8">
    <name type="scientific">Pseudohoeflea suaedae</name>
    <dbReference type="NCBI Taxonomy" id="877384"/>
    <lineage>
        <taxon>Bacteria</taxon>
        <taxon>Pseudomonadati</taxon>
        <taxon>Pseudomonadota</taxon>
        <taxon>Alphaproteobacteria</taxon>
        <taxon>Hyphomicrobiales</taxon>
        <taxon>Rhizobiaceae</taxon>
        <taxon>Pseudohoeflea</taxon>
    </lineage>
</organism>
<evidence type="ECO:0000256" key="1">
    <source>
        <dbReference type="ARBA" id="ARBA00023002"/>
    </source>
</evidence>
<gene>
    <name evidence="7" type="ORF">E2A64_01140</name>
</gene>
<keyword evidence="1" id="KW-0560">Oxidoreductase</keyword>
<dbReference type="Pfam" id="PF21074">
    <property type="entry name" value="GDH_C"/>
    <property type="match status" value="1"/>
</dbReference>
<dbReference type="PIRSF" id="PIRSF036761">
    <property type="entry name" value="GDH_Mll4104"/>
    <property type="match status" value="1"/>
</dbReference>
<accession>A0A4R5PLF4</accession>
<dbReference type="InterPro" id="IPR049062">
    <property type="entry name" value="NAD_Glu_DH_ACT2"/>
</dbReference>
<dbReference type="InterPro" id="IPR024727">
    <property type="entry name" value="NAD_Glu_DH_N_ACT1"/>
</dbReference>
<evidence type="ECO:0000259" key="6">
    <source>
        <dbReference type="Pfam" id="PF21077"/>
    </source>
</evidence>
<dbReference type="SUPFAM" id="SSF51735">
    <property type="entry name" value="NAD(P)-binding Rossmann-fold domains"/>
    <property type="match status" value="1"/>
</dbReference>
<dbReference type="Pfam" id="PF21075">
    <property type="entry name" value="GDH_ACT1"/>
    <property type="match status" value="1"/>
</dbReference>
<dbReference type="PANTHER" id="PTHR43403:SF1">
    <property type="entry name" value="NAD-SPECIFIC GLUTAMATE DEHYDROGENASE"/>
    <property type="match status" value="1"/>
</dbReference>
<protein>
    <submittedName>
        <fullName evidence="7">NAD-glutamate dehydrogenase</fullName>
    </submittedName>
</protein>
<evidence type="ECO:0000313" key="8">
    <source>
        <dbReference type="Proteomes" id="UP000295131"/>
    </source>
</evidence>
<dbReference type="RefSeq" id="WP_133282611.1">
    <property type="nucleotide sequence ID" value="NZ_SMSI01000001.1"/>
</dbReference>
<dbReference type="InterPro" id="IPR036291">
    <property type="entry name" value="NAD(P)-bd_dom_sf"/>
</dbReference>
<dbReference type="InterPro" id="IPR049056">
    <property type="entry name" value="NAD_Glu_DH_HM3"/>
</dbReference>
<feature type="domain" description="NAD-glutamate dehydrogenase ACT3" evidence="6">
    <location>
        <begin position="535"/>
        <end position="613"/>
    </location>
</feature>
<dbReference type="Pfam" id="PF21073">
    <property type="entry name" value="GDH_HM1"/>
    <property type="match status" value="1"/>
</dbReference>
<dbReference type="Pfam" id="PF05088">
    <property type="entry name" value="Bac_GDH_CD"/>
    <property type="match status" value="1"/>
</dbReference>
<dbReference type="InterPro" id="IPR049064">
    <property type="entry name" value="NAD_Glu_DH_ACT3"/>
</dbReference>
<feature type="domain" description="NAD-glutamate dehydrogenase N-terminal ACT1" evidence="4">
    <location>
        <begin position="33"/>
        <end position="159"/>
    </location>
</feature>
<keyword evidence="8" id="KW-1185">Reference proteome</keyword>
<evidence type="ECO:0000259" key="4">
    <source>
        <dbReference type="Pfam" id="PF21075"/>
    </source>
</evidence>
<dbReference type="Pfam" id="PF21076">
    <property type="entry name" value="GDH_ACT2"/>
    <property type="match status" value="1"/>
</dbReference>
<dbReference type="Pfam" id="PF21078">
    <property type="entry name" value="GDH_HM3"/>
    <property type="match status" value="1"/>
</dbReference>
<dbReference type="InterPro" id="IPR048381">
    <property type="entry name" value="GDH_C"/>
</dbReference>
<dbReference type="GO" id="GO:0004352">
    <property type="term" value="F:glutamate dehydrogenase (NAD+) activity"/>
    <property type="evidence" value="ECO:0007669"/>
    <property type="project" value="InterPro"/>
</dbReference>
<comment type="caution">
    <text evidence="7">The sequence shown here is derived from an EMBL/GenBank/DDBJ whole genome shotgun (WGS) entry which is preliminary data.</text>
</comment>
<dbReference type="InterPro" id="IPR007780">
    <property type="entry name" value="NAD_Glu_DH_bac"/>
</dbReference>
<evidence type="ECO:0000259" key="2">
    <source>
        <dbReference type="Pfam" id="PF05088"/>
    </source>
</evidence>
<dbReference type="EMBL" id="SMSI01000001">
    <property type="protein sequence ID" value="TDH37774.1"/>
    <property type="molecule type" value="Genomic_DNA"/>
</dbReference>
<dbReference type="InterPro" id="IPR046346">
    <property type="entry name" value="Aminoacid_DH-like_N_sf"/>
</dbReference>
<name>A0A4R5PLF4_9HYPH</name>
<dbReference type="InterPro" id="IPR028971">
    <property type="entry name" value="NAD-GDH_cat"/>
</dbReference>
<dbReference type="InterPro" id="IPR049059">
    <property type="entry name" value="NAD_Glu_DH_HM1"/>
</dbReference>
<evidence type="ECO:0000259" key="3">
    <source>
        <dbReference type="Pfam" id="PF21074"/>
    </source>
</evidence>
<feature type="domain" description="NAD-glutamate dehydrogenase ACT2" evidence="5">
    <location>
        <begin position="400"/>
        <end position="489"/>
    </location>
</feature>
<dbReference type="Gene3D" id="3.40.50.720">
    <property type="entry name" value="NAD(P)-binding Rossmann-like Domain"/>
    <property type="match status" value="1"/>
</dbReference>
<dbReference type="SUPFAM" id="SSF53223">
    <property type="entry name" value="Aminoacid dehydrogenase-like, N-terminal domain"/>
    <property type="match status" value="1"/>
</dbReference>
<dbReference type="GO" id="GO:0004069">
    <property type="term" value="F:L-aspartate:2-oxoglutarate aminotransferase activity"/>
    <property type="evidence" value="ECO:0007669"/>
    <property type="project" value="InterPro"/>
</dbReference>
<evidence type="ECO:0000313" key="7">
    <source>
        <dbReference type="EMBL" id="TDH37774.1"/>
    </source>
</evidence>
<feature type="domain" description="NAD-specific glutamate dehydrogenase C-terminal" evidence="3">
    <location>
        <begin position="1255"/>
        <end position="1589"/>
    </location>
</feature>
<dbReference type="OrthoDB" id="9758052at2"/>
<dbReference type="PANTHER" id="PTHR43403">
    <property type="entry name" value="NAD-SPECIFIC GLUTAMATE DEHYDROGENASE"/>
    <property type="match status" value="1"/>
</dbReference>
<evidence type="ECO:0000259" key="5">
    <source>
        <dbReference type="Pfam" id="PF21076"/>
    </source>
</evidence>
<sequence length="1598" mass="176949">MTSTHDDAVAEILASVKKAAAKQKDPSVDPDILFSGTSPDDLSQYSPEDLASIAAQSEKEIRAWDGKAPRISLLEPDNVECDGKKVSILCITTANKPFLYDSVMGEVTAQVREILLTAHPILYVREGEELTLYRPGIDRSKENTVSHIQLHMPRLGQKAGATLVERVEFVLAQVRSAVQDWKAMVLRIDSAAADIAYLRVDEGETDARDEALAFLSWLRDDNFTFLGMREYVYSEASGSGELTRAGSRGLGILADPDVLVLRQGKDQVMTSPEILDFLHGPDFLIVTKANVRSVVHRRAHMDYVGVKRFDEDGNVIGELRVVGLFTSTAYTRSVTEIPLLRSKLAKVIDNFGYDPDSHSGKLLLNTLEAYPRDELFQIDADLLTIFCRKINELTDRPRVRVLPRIDRFDRFVSVMVYVPRDQYDSTVREKIGAYLKVAYNGRLSAYYPSFPEGGVARVHFIIGRYEGKTPEIPHDQLERDIKAIVARWEDEFLSIGGEDADRIYVSQSYKERFNPQSAVADIADIKGSLEAEDGLRIALYRQDDDDDDHLGLKIFHADTPLALSRRVPLLENLGFRVISEQTHELAVGDTADTKRAVLLHDMEIARADGLQFSLHEDSERLKEAFLSVWRGEIDNDGFNRLVVRAGLSAREAMVLRAIARYLRQAGLHYSQDYISDTLSRYPDISVKLFDLFRTRFDPDLGDMSREEALERISASIEEDLAEVPSQDDDRIIRRFVNAITSMLRTNYFQRDDNGHPRPNLAFKLDPRALEALPEPRPFREIFVYGAAVEGVHLRFGPIARGGLRWSDRAQDYRTEVLGLVKAQQVKNAVIVPVGAKGGFYPKRLPVDGGREAVFEAGRDAYKLFIRTLLSVTDNLDGDTVLPPADTVRHDGDDPYFVVAADKGTATFSDTANAISQEQDFWLDDAFASGGSAGYDHKKMGITARGAWEAVKRHFREMDIDIQSQPFTVAGIGDMSGDVFGNGMLLSEEIRLVAAYDHRDIFIDPNPDFVAGFAERKRLFDLPRTSWQDYDKEKMSPGGMIIPRSLKSVELTGEAAKAIGMEPGRTTPQDIMSAILRMEVDLLWFGGIGTYIKADGEADTDVGDRANDVIRVTADEVQAKVIGEGANLGVTQRGRIAYAAKGGRCNSDAIDNSAGVNSSDVEVNIKIALANAMREDRLTRENRNTLLASMTDAVAELVLRNNYLQTLAISLAHNEGLAGLSEHARLMNALESRDLLKRRVETLPDDAAIAERRAAGRALTRPEIGVLLSYAKIVLFDEIVGSDLPDDPYFEDALMSYFPPKMQDDYRRDIETHRLRREIVATLLGNDAINRGGPAFVIHMGDQSGATAPDVVRAFVMARDGLSLPDLYDRVDALDTKVPGELQNELYARIGQALSASSTWALKTGTAMSGEISATVAEMRAAVAEHLPTLLGAVPEFLEGEIDETKSRLTELGIPAGLAADIAHLSVRVMVPDVLRVARLSGESIDKVIQTYFAITEAFRIGRIQAAAGRLQPADHYENLALGRNLDEIYEARRVIAISALTSFADAEDPFESWRAENHGRIGHVAGQILQLAETGELTVAKLTVAAGMMSDLARSLRA</sequence>
<dbReference type="Proteomes" id="UP000295131">
    <property type="component" value="Unassembled WGS sequence"/>
</dbReference>
<feature type="domain" description="NAD-glutamate dehydrogenase catalytic" evidence="2">
    <location>
        <begin position="716"/>
        <end position="1210"/>
    </location>
</feature>
<dbReference type="Pfam" id="PF21077">
    <property type="entry name" value="GDH_ACT3"/>
    <property type="match status" value="1"/>
</dbReference>
<proteinExistence type="predicted"/>